<dbReference type="Proteomes" id="UP001226577">
    <property type="component" value="Unassembled WGS sequence"/>
</dbReference>
<evidence type="ECO:0000313" key="2">
    <source>
        <dbReference type="Proteomes" id="UP001226577"/>
    </source>
</evidence>
<name>A0ABT9RXK0_9MICC</name>
<proteinExistence type="predicted"/>
<evidence type="ECO:0000313" key="1">
    <source>
        <dbReference type="EMBL" id="MDP9889972.1"/>
    </source>
</evidence>
<accession>A0ABT9RXK0</accession>
<organism evidence="1 2">
    <name type="scientific">Pseudarthrobacter enclensis</name>
    <dbReference type="NCBI Taxonomy" id="993070"/>
    <lineage>
        <taxon>Bacteria</taxon>
        <taxon>Bacillati</taxon>
        <taxon>Actinomycetota</taxon>
        <taxon>Actinomycetes</taxon>
        <taxon>Micrococcales</taxon>
        <taxon>Micrococcaceae</taxon>
        <taxon>Pseudarthrobacter</taxon>
    </lineage>
</organism>
<reference evidence="1 2" key="1">
    <citation type="submission" date="2023-07" db="EMBL/GenBank/DDBJ databases">
        <title>Sorghum-associated microbial communities from plants grown in Nebraska, USA.</title>
        <authorList>
            <person name="Schachtman D."/>
        </authorList>
    </citation>
    <scope>NUCLEOTIDE SEQUENCE [LARGE SCALE GENOMIC DNA]</scope>
    <source>
        <strain evidence="1 2">CC222</strain>
    </source>
</reference>
<gene>
    <name evidence="1" type="ORF">J2X98_003584</name>
</gene>
<sequence>MRNVSAQAAPDDNAASTLRAETIPAFRMAQIMLVLVGAKAQGSKLDLERLSVIEFLSANPFLVVDEDSPASNQLRLQGFGRHSITYASPSQRFVSRRERVTSDIAQLVAFGLVQLTVHEGQRVFTVTESGQQAADSLYSVYADAYRLSVATVTPIVMKLSSPKMRERLETWLRVDPVLFDLFDSPTMDEFESEASGLPPRDMLF</sequence>
<dbReference type="EMBL" id="JAUSRE010000021">
    <property type="protein sequence ID" value="MDP9889972.1"/>
    <property type="molecule type" value="Genomic_DNA"/>
</dbReference>
<dbReference type="RefSeq" id="WP_307310804.1">
    <property type="nucleotide sequence ID" value="NZ_JAUSRE010000021.1"/>
</dbReference>
<protein>
    <submittedName>
        <fullName evidence="1">Uncharacterized protein</fullName>
    </submittedName>
</protein>
<keyword evidence="2" id="KW-1185">Reference proteome</keyword>
<comment type="caution">
    <text evidence="1">The sequence shown here is derived from an EMBL/GenBank/DDBJ whole genome shotgun (WGS) entry which is preliminary data.</text>
</comment>